<name>A0ABV2TG69_9RHOO</name>
<comment type="caution">
    <text evidence="3">The sequence shown here is derived from an EMBL/GenBank/DDBJ whole genome shotgun (WGS) entry which is preliminary data.</text>
</comment>
<dbReference type="EMBL" id="JBEWZI010000002">
    <property type="protein sequence ID" value="MET7012919.1"/>
    <property type="molecule type" value="Genomic_DNA"/>
</dbReference>
<evidence type="ECO:0000313" key="4">
    <source>
        <dbReference type="Proteomes" id="UP001549691"/>
    </source>
</evidence>
<feature type="chain" id="PRO_5046161140" evidence="2">
    <location>
        <begin position="19"/>
        <end position="59"/>
    </location>
</feature>
<dbReference type="Proteomes" id="UP001549691">
    <property type="component" value="Unassembled WGS sequence"/>
</dbReference>
<proteinExistence type="predicted"/>
<evidence type="ECO:0000256" key="2">
    <source>
        <dbReference type="SAM" id="SignalP"/>
    </source>
</evidence>
<gene>
    <name evidence="3" type="ORF">ABXR19_01875</name>
</gene>
<keyword evidence="4" id="KW-1185">Reference proteome</keyword>
<sequence length="59" mass="6473">MKRLLCAILVTLSFAAQAEPAPWYWWASKATGQQVCSQSSPGEGWTRAGGPFRDSRCGR</sequence>
<protein>
    <submittedName>
        <fullName evidence="3">Uncharacterized protein</fullName>
    </submittedName>
</protein>
<accession>A0ABV2TG69</accession>
<organism evidence="3 4">
    <name type="scientific">Uliginosibacterium flavum</name>
    <dbReference type="NCBI Taxonomy" id="1396831"/>
    <lineage>
        <taxon>Bacteria</taxon>
        <taxon>Pseudomonadati</taxon>
        <taxon>Pseudomonadota</taxon>
        <taxon>Betaproteobacteria</taxon>
        <taxon>Rhodocyclales</taxon>
        <taxon>Zoogloeaceae</taxon>
        <taxon>Uliginosibacterium</taxon>
    </lineage>
</organism>
<evidence type="ECO:0000256" key="1">
    <source>
        <dbReference type="SAM" id="MobiDB-lite"/>
    </source>
</evidence>
<feature type="region of interest" description="Disordered" evidence="1">
    <location>
        <begin position="38"/>
        <end position="59"/>
    </location>
</feature>
<feature type="signal peptide" evidence="2">
    <location>
        <begin position="1"/>
        <end position="18"/>
    </location>
</feature>
<dbReference type="RefSeq" id="WP_354599384.1">
    <property type="nucleotide sequence ID" value="NZ_JBEWZI010000002.1"/>
</dbReference>
<evidence type="ECO:0000313" key="3">
    <source>
        <dbReference type="EMBL" id="MET7012919.1"/>
    </source>
</evidence>
<keyword evidence="2" id="KW-0732">Signal</keyword>
<reference evidence="3 4" key="1">
    <citation type="submission" date="2024-07" db="EMBL/GenBank/DDBJ databases">
        <title>Uliginosibacterium flavum JJ3220;KACC:17644.</title>
        <authorList>
            <person name="Kim M.K."/>
        </authorList>
    </citation>
    <scope>NUCLEOTIDE SEQUENCE [LARGE SCALE GENOMIC DNA]</scope>
    <source>
        <strain evidence="3 4">KACC:17644</strain>
    </source>
</reference>